<sequence>MHSTARHIAKKIATHPETKSFVTSIQRNMASGTPSETAKAQANVEASTPTFESVGIKNSHVVEKSGVSLSQQQRLLVGSVLDVCITLSLRE</sequence>
<dbReference type="GeneID" id="85460059"/>
<proteinExistence type="predicted"/>
<dbReference type="AlphaFoldDB" id="A0AAJ0AF68"/>
<protein>
    <submittedName>
        <fullName evidence="1">Uncharacterized protein</fullName>
    </submittedName>
</protein>
<keyword evidence="2" id="KW-1185">Reference proteome</keyword>
<reference evidence="1" key="1">
    <citation type="submission" date="2021-06" db="EMBL/GenBank/DDBJ databases">
        <title>Comparative genomics, transcriptomics and evolutionary studies reveal genomic signatures of adaptation to plant cell wall in hemibiotrophic fungi.</title>
        <authorList>
            <consortium name="DOE Joint Genome Institute"/>
            <person name="Baroncelli R."/>
            <person name="Diaz J.F."/>
            <person name="Benocci T."/>
            <person name="Peng M."/>
            <person name="Battaglia E."/>
            <person name="Haridas S."/>
            <person name="Andreopoulos W."/>
            <person name="Labutti K."/>
            <person name="Pangilinan J."/>
            <person name="Floch G.L."/>
            <person name="Makela M.R."/>
            <person name="Henrissat B."/>
            <person name="Grigoriev I.V."/>
            <person name="Crouch J.A."/>
            <person name="De Vries R.P."/>
            <person name="Sukno S.A."/>
            <person name="Thon M.R."/>
        </authorList>
    </citation>
    <scope>NUCLEOTIDE SEQUENCE</scope>
    <source>
        <strain evidence="1">CBS 193.32</strain>
    </source>
</reference>
<dbReference type="EMBL" id="JAHMHR010000036">
    <property type="protein sequence ID" value="KAK1672750.1"/>
    <property type="molecule type" value="Genomic_DNA"/>
</dbReference>
<dbReference type="RefSeq" id="XP_060426753.1">
    <property type="nucleotide sequence ID" value="XM_060575533.1"/>
</dbReference>
<comment type="caution">
    <text evidence="1">The sequence shown here is derived from an EMBL/GenBank/DDBJ whole genome shotgun (WGS) entry which is preliminary data.</text>
</comment>
<evidence type="ECO:0000313" key="1">
    <source>
        <dbReference type="EMBL" id="KAK1672750.1"/>
    </source>
</evidence>
<evidence type="ECO:0000313" key="2">
    <source>
        <dbReference type="Proteomes" id="UP001224890"/>
    </source>
</evidence>
<name>A0AAJ0AF68_9PEZI</name>
<gene>
    <name evidence="1" type="ORF">BDP55DRAFT_672470</name>
</gene>
<dbReference type="Proteomes" id="UP001224890">
    <property type="component" value="Unassembled WGS sequence"/>
</dbReference>
<organism evidence="1 2">
    <name type="scientific">Colletotrichum godetiae</name>
    <dbReference type="NCBI Taxonomy" id="1209918"/>
    <lineage>
        <taxon>Eukaryota</taxon>
        <taxon>Fungi</taxon>
        <taxon>Dikarya</taxon>
        <taxon>Ascomycota</taxon>
        <taxon>Pezizomycotina</taxon>
        <taxon>Sordariomycetes</taxon>
        <taxon>Hypocreomycetidae</taxon>
        <taxon>Glomerellales</taxon>
        <taxon>Glomerellaceae</taxon>
        <taxon>Colletotrichum</taxon>
        <taxon>Colletotrichum acutatum species complex</taxon>
    </lineage>
</organism>
<accession>A0AAJ0AF68</accession>